<dbReference type="PROSITE" id="PS50956">
    <property type="entry name" value="HTH_ASNC_2"/>
    <property type="match status" value="1"/>
</dbReference>
<dbReference type="Gene3D" id="1.10.10.10">
    <property type="entry name" value="Winged helix-like DNA-binding domain superfamily/Winged helix DNA-binding domain"/>
    <property type="match status" value="1"/>
</dbReference>
<evidence type="ECO:0000313" key="5">
    <source>
        <dbReference type="EMBL" id="KIC58354.1"/>
    </source>
</evidence>
<dbReference type="PRINTS" id="PR00033">
    <property type="entry name" value="HTHASNC"/>
</dbReference>
<dbReference type="GO" id="GO:0043200">
    <property type="term" value="P:response to amino acid"/>
    <property type="evidence" value="ECO:0007669"/>
    <property type="project" value="TreeGrafter"/>
</dbReference>
<dbReference type="InterPro" id="IPR000485">
    <property type="entry name" value="AsnC-type_HTH_dom"/>
</dbReference>
<dbReference type="PANTHER" id="PTHR30154">
    <property type="entry name" value="LEUCINE-RESPONSIVE REGULATORY PROTEIN"/>
    <property type="match status" value="1"/>
</dbReference>
<organism evidence="5 6">
    <name type="scientific">Microbacterium hominis</name>
    <dbReference type="NCBI Taxonomy" id="162426"/>
    <lineage>
        <taxon>Bacteria</taxon>
        <taxon>Bacillati</taxon>
        <taxon>Actinomycetota</taxon>
        <taxon>Actinomycetes</taxon>
        <taxon>Micrococcales</taxon>
        <taxon>Microbacteriaceae</taxon>
        <taxon>Microbacterium</taxon>
    </lineage>
</organism>
<name>A0A0B4CB13_9MICO</name>
<dbReference type="EMBL" id="JWSZ01000008">
    <property type="protein sequence ID" value="KIC58354.1"/>
    <property type="molecule type" value="Genomic_DNA"/>
</dbReference>
<dbReference type="InterPro" id="IPR019887">
    <property type="entry name" value="Tscrpt_reg_AsnC/Lrp_C"/>
</dbReference>
<evidence type="ECO:0000256" key="3">
    <source>
        <dbReference type="ARBA" id="ARBA00023163"/>
    </source>
</evidence>
<dbReference type="InterPro" id="IPR036390">
    <property type="entry name" value="WH_DNA-bd_sf"/>
</dbReference>
<dbReference type="SUPFAM" id="SSF46785">
    <property type="entry name" value="Winged helix' DNA-binding domain"/>
    <property type="match status" value="1"/>
</dbReference>
<evidence type="ECO:0000313" key="6">
    <source>
        <dbReference type="Proteomes" id="UP000031202"/>
    </source>
</evidence>
<proteinExistence type="predicted"/>
<evidence type="ECO:0000256" key="2">
    <source>
        <dbReference type="ARBA" id="ARBA00023125"/>
    </source>
</evidence>
<keyword evidence="3" id="KW-0804">Transcription</keyword>
<keyword evidence="1" id="KW-0805">Transcription regulation</keyword>
<protein>
    <submittedName>
        <fullName evidence="5">AsnC family transcriptional regulator</fullName>
    </submittedName>
</protein>
<evidence type="ECO:0000256" key="1">
    <source>
        <dbReference type="ARBA" id="ARBA00023015"/>
    </source>
</evidence>
<dbReference type="InterPro" id="IPR036388">
    <property type="entry name" value="WH-like_DNA-bd_sf"/>
</dbReference>
<dbReference type="SUPFAM" id="SSF54909">
    <property type="entry name" value="Dimeric alpha+beta barrel"/>
    <property type="match status" value="1"/>
</dbReference>
<dbReference type="SMART" id="SM00344">
    <property type="entry name" value="HTH_ASNC"/>
    <property type="match status" value="1"/>
</dbReference>
<dbReference type="AlphaFoldDB" id="A0A0B4CB13"/>
<dbReference type="GO" id="GO:0005829">
    <property type="term" value="C:cytosol"/>
    <property type="evidence" value="ECO:0007669"/>
    <property type="project" value="TreeGrafter"/>
</dbReference>
<dbReference type="PANTHER" id="PTHR30154:SF54">
    <property type="entry name" value="POSSIBLE TRANSCRIPTIONAL REGULATORY PROTEIN (PROBABLY LRP_ASNC-FAMILY)"/>
    <property type="match status" value="1"/>
</dbReference>
<evidence type="ECO:0000259" key="4">
    <source>
        <dbReference type="PROSITE" id="PS50956"/>
    </source>
</evidence>
<reference evidence="5 6" key="1">
    <citation type="submission" date="2014-12" db="EMBL/GenBank/DDBJ databases">
        <title>Genome sequencing of Microbacterium hominis TPW29.</title>
        <authorList>
            <person name="Tan P.W."/>
            <person name="Chan K.-G."/>
        </authorList>
    </citation>
    <scope>NUCLEOTIDE SEQUENCE [LARGE SCALE GENOMIC DNA]</scope>
    <source>
        <strain evidence="5 6">TPW29</strain>
    </source>
</reference>
<dbReference type="InterPro" id="IPR011008">
    <property type="entry name" value="Dimeric_a/b-barrel"/>
</dbReference>
<gene>
    <name evidence="5" type="ORF">RM52_06445</name>
</gene>
<comment type="caution">
    <text evidence="5">The sequence shown here is derived from an EMBL/GenBank/DDBJ whole genome shotgun (WGS) entry which is preliminary data.</text>
</comment>
<keyword evidence="2" id="KW-0238">DNA-binding</keyword>
<dbReference type="Gene3D" id="3.30.70.920">
    <property type="match status" value="1"/>
</dbReference>
<dbReference type="InterPro" id="IPR019888">
    <property type="entry name" value="Tscrpt_reg_AsnC-like"/>
</dbReference>
<dbReference type="Proteomes" id="UP000031202">
    <property type="component" value="Unassembled WGS sequence"/>
</dbReference>
<dbReference type="RefSeq" id="WP_039414584.1">
    <property type="nucleotide sequence ID" value="NZ_JWSZ01000008.1"/>
</dbReference>
<feature type="domain" description="HTH asnC-type" evidence="4">
    <location>
        <begin position="11"/>
        <end position="72"/>
    </location>
</feature>
<accession>A0A0B4CB13</accession>
<dbReference type="Pfam" id="PF13404">
    <property type="entry name" value="HTH_AsnC-type"/>
    <property type="match status" value="1"/>
</dbReference>
<dbReference type="GO" id="GO:0043565">
    <property type="term" value="F:sequence-specific DNA binding"/>
    <property type="evidence" value="ECO:0007669"/>
    <property type="project" value="InterPro"/>
</dbReference>
<sequence>MAESQATASALDELDLRILAAVVRAPGRSNKALAEELGVAESTCAYRIRSLRVRGVLAGVRVLVDPASLGLPLQAVIRVRLGRHTREGVGQLFDAIVATPGVIEAFHVAGEDDFLVHVAVEDAAALRDIVLQHITVHEAVLTTETHLVFERREGVGPLARVTGRRSGPRASDTR</sequence>
<dbReference type="Pfam" id="PF01037">
    <property type="entry name" value="AsnC_trans_reg"/>
    <property type="match status" value="1"/>
</dbReference>